<feature type="compositionally biased region" description="Polar residues" evidence="1">
    <location>
        <begin position="126"/>
        <end position="135"/>
    </location>
</feature>
<sequence>MATKQQGRFQHTTFEFPNPHQHNSTDNTLHIDWEGTNILHMLQMQQRRTEASSRVKEKGLTLAELLPLRIVDVDAVKNGVLQPTLRCYASLSRKGSSSAKKKEKTKSEGGNCVATLIRLEGGKAGSSPQQKNTILRPSPPVSVTGEETKRSLKYSKQKFCREDNYKEVLPQIQHTMDNHDTKIARLNRMAILQEKRKRPRTIDAFNPS</sequence>
<organism evidence="2 3">
    <name type="scientific">Stylosanthes scabra</name>
    <dbReference type="NCBI Taxonomy" id="79078"/>
    <lineage>
        <taxon>Eukaryota</taxon>
        <taxon>Viridiplantae</taxon>
        <taxon>Streptophyta</taxon>
        <taxon>Embryophyta</taxon>
        <taxon>Tracheophyta</taxon>
        <taxon>Spermatophyta</taxon>
        <taxon>Magnoliopsida</taxon>
        <taxon>eudicotyledons</taxon>
        <taxon>Gunneridae</taxon>
        <taxon>Pentapetalae</taxon>
        <taxon>rosids</taxon>
        <taxon>fabids</taxon>
        <taxon>Fabales</taxon>
        <taxon>Fabaceae</taxon>
        <taxon>Papilionoideae</taxon>
        <taxon>50 kb inversion clade</taxon>
        <taxon>dalbergioids sensu lato</taxon>
        <taxon>Dalbergieae</taxon>
        <taxon>Pterocarpus clade</taxon>
        <taxon>Stylosanthes</taxon>
    </lineage>
</organism>
<dbReference type="Proteomes" id="UP001341840">
    <property type="component" value="Unassembled WGS sequence"/>
</dbReference>
<evidence type="ECO:0000256" key="1">
    <source>
        <dbReference type="SAM" id="MobiDB-lite"/>
    </source>
</evidence>
<protein>
    <submittedName>
        <fullName evidence="2">Uncharacterized protein</fullName>
    </submittedName>
</protein>
<reference evidence="2 3" key="1">
    <citation type="journal article" date="2023" name="Plants (Basel)">
        <title>Bridging the Gap: Combining Genomics and Transcriptomics Approaches to Understand Stylosanthes scabra, an Orphan Legume from the Brazilian Caatinga.</title>
        <authorList>
            <person name="Ferreira-Neto J.R.C."/>
            <person name="da Silva M.D."/>
            <person name="Binneck E."/>
            <person name="de Melo N.F."/>
            <person name="da Silva R.H."/>
            <person name="de Melo A.L.T.M."/>
            <person name="Pandolfi V."/>
            <person name="Bustamante F.O."/>
            <person name="Brasileiro-Vidal A.C."/>
            <person name="Benko-Iseppon A.M."/>
        </authorList>
    </citation>
    <scope>NUCLEOTIDE SEQUENCE [LARGE SCALE GENOMIC DNA]</scope>
    <source>
        <tissue evidence="2">Leaves</tissue>
    </source>
</reference>
<feature type="region of interest" description="Disordered" evidence="1">
    <location>
        <begin position="121"/>
        <end position="147"/>
    </location>
</feature>
<feature type="region of interest" description="Disordered" evidence="1">
    <location>
        <begin position="1"/>
        <end position="24"/>
    </location>
</feature>
<keyword evidence="3" id="KW-1185">Reference proteome</keyword>
<evidence type="ECO:0000313" key="2">
    <source>
        <dbReference type="EMBL" id="MED6122467.1"/>
    </source>
</evidence>
<name>A0ABU6REL1_9FABA</name>
<evidence type="ECO:0000313" key="3">
    <source>
        <dbReference type="Proteomes" id="UP001341840"/>
    </source>
</evidence>
<comment type="caution">
    <text evidence="2">The sequence shown here is derived from an EMBL/GenBank/DDBJ whole genome shotgun (WGS) entry which is preliminary data.</text>
</comment>
<dbReference type="EMBL" id="JASCZI010030423">
    <property type="protein sequence ID" value="MED6122467.1"/>
    <property type="molecule type" value="Genomic_DNA"/>
</dbReference>
<gene>
    <name evidence="2" type="ORF">PIB30_040111</name>
</gene>
<proteinExistence type="predicted"/>
<accession>A0ABU6REL1</accession>